<dbReference type="Gene3D" id="3.40.50.300">
    <property type="entry name" value="P-loop containing nucleotide triphosphate hydrolases"/>
    <property type="match status" value="1"/>
</dbReference>
<keyword evidence="3" id="KW-1185">Reference proteome</keyword>
<dbReference type="InterPro" id="IPR002586">
    <property type="entry name" value="CobQ/CobB/MinD/ParA_Nub-bd_dom"/>
</dbReference>
<evidence type="ECO:0000313" key="3">
    <source>
        <dbReference type="Proteomes" id="UP000324974"/>
    </source>
</evidence>
<dbReference type="EMBL" id="CP042425">
    <property type="protein sequence ID" value="QEL19464.1"/>
    <property type="molecule type" value="Genomic_DNA"/>
</dbReference>
<feature type="domain" description="CobQ/CobB/MinD/ParA nucleotide binding" evidence="1">
    <location>
        <begin position="5"/>
        <end position="227"/>
    </location>
</feature>
<gene>
    <name evidence="2" type="ORF">PX52LOC_06537</name>
</gene>
<proteinExistence type="predicted"/>
<dbReference type="Pfam" id="PF01656">
    <property type="entry name" value="CbiA"/>
    <property type="match status" value="1"/>
</dbReference>
<protein>
    <submittedName>
        <fullName evidence="2">MinD/ParA family protein</fullName>
    </submittedName>
</protein>
<dbReference type="OrthoDB" id="13869at2"/>
<reference evidence="3" key="1">
    <citation type="submission" date="2019-08" db="EMBL/GenBank/DDBJ databases">
        <title>Limnoglobus roseus gen. nov., sp. nov., a novel freshwater planctomycete with a giant genome from the family Gemmataceae.</title>
        <authorList>
            <person name="Kulichevskaya I.S."/>
            <person name="Naumoff D.G."/>
            <person name="Miroshnikov K."/>
            <person name="Ivanova A."/>
            <person name="Philippov D.A."/>
            <person name="Hakobyan A."/>
            <person name="Rijpstra I.C."/>
            <person name="Sinninghe Damste J.S."/>
            <person name="Liesack W."/>
            <person name="Dedysh S.N."/>
        </authorList>
    </citation>
    <scope>NUCLEOTIDE SEQUENCE [LARGE SCALE GENOMIC DNA]</scope>
    <source>
        <strain evidence="3">PX52</strain>
    </source>
</reference>
<accession>A0A5C1AQJ8</accession>
<dbReference type="KEGG" id="lrs:PX52LOC_06537"/>
<evidence type="ECO:0000313" key="2">
    <source>
        <dbReference type="EMBL" id="QEL19464.1"/>
    </source>
</evidence>
<dbReference type="AlphaFoldDB" id="A0A5C1AQJ8"/>
<evidence type="ECO:0000259" key="1">
    <source>
        <dbReference type="Pfam" id="PF01656"/>
    </source>
</evidence>
<dbReference type="SUPFAM" id="SSF52540">
    <property type="entry name" value="P-loop containing nucleoside triphosphate hydrolases"/>
    <property type="match status" value="1"/>
</dbReference>
<dbReference type="InterPro" id="IPR027417">
    <property type="entry name" value="P-loop_NTPase"/>
</dbReference>
<sequence>MAQVISVHSFRGGTGKSNTTANLAASTALRGKRVGIVDTDIQSPGIHVLFGLDEAKLTRSLNDYLWGRCRIGETAYDVTPPPVATAGGKMFLIPSSLRPGEIARILKEGYDIKLLSKGFRELIDHLQLDCLFIDTHPGLNEETLLSIAISDTLVLLLRPDKQDFQGTAVTVEVARKLKVNRMLLVANKVLPEVDAASLRRDIETAYRVPVAAVLPLTEDMVRLGSDGVFSLINPTHPLSALYRSLAATVTETAVE</sequence>
<name>A0A5C1AQJ8_9BACT</name>
<dbReference type="PANTHER" id="PTHR13696:SF52">
    <property type="entry name" value="PARA FAMILY PROTEIN CT_582"/>
    <property type="match status" value="1"/>
</dbReference>
<dbReference type="PANTHER" id="PTHR13696">
    <property type="entry name" value="P-LOOP CONTAINING NUCLEOSIDE TRIPHOSPHATE HYDROLASE"/>
    <property type="match status" value="1"/>
</dbReference>
<dbReference type="Proteomes" id="UP000324974">
    <property type="component" value="Chromosome"/>
</dbReference>
<dbReference type="InterPro" id="IPR050678">
    <property type="entry name" value="DNA_Partitioning_ATPase"/>
</dbReference>
<organism evidence="2 3">
    <name type="scientific">Limnoglobus roseus</name>
    <dbReference type="NCBI Taxonomy" id="2598579"/>
    <lineage>
        <taxon>Bacteria</taxon>
        <taxon>Pseudomonadati</taxon>
        <taxon>Planctomycetota</taxon>
        <taxon>Planctomycetia</taxon>
        <taxon>Gemmatales</taxon>
        <taxon>Gemmataceae</taxon>
        <taxon>Limnoglobus</taxon>
    </lineage>
</organism>
<dbReference type="RefSeq" id="WP_149113850.1">
    <property type="nucleotide sequence ID" value="NZ_CP042425.1"/>
</dbReference>